<protein>
    <submittedName>
        <fullName evidence="1">Uncharacterized protein</fullName>
    </submittedName>
</protein>
<proteinExistence type="predicted"/>
<dbReference type="EMBL" id="PRLF01000003">
    <property type="protein sequence ID" value="RAW66469.1"/>
    <property type="molecule type" value="Genomic_DNA"/>
</dbReference>
<organism evidence="1 2">
    <name type="scientific">Faecalibacterium prausnitzii</name>
    <dbReference type="NCBI Taxonomy" id="853"/>
    <lineage>
        <taxon>Bacteria</taxon>
        <taxon>Bacillati</taxon>
        <taxon>Bacillota</taxon>
        <taxon>Clostridia</taxon>
        <taxon>Eubacteriales</taxon>
        <taxon>Oscillospiraceae</taxon>
        <taxon>Faecalibacterium</taxon>
    </lineage>
</organism>
<evidence type="ECO:0000313" key="2">
    <source>
        <dbReference type="Proteomes" id="UP000250550"/>
    </source>
</evidence>
<dbReference type="RefSeq" id="WP_112121071.1">
    <property type="nucleotide sequence ID" value="NZ_PRLF01000003.1"/>
</dbReference>
<accession>A0A329UVU4</accession>
<dbReference type="AlphaFoldDB" id="A0A329UVU4"/>
<reference evidence="1 2" key="1">
    <citation type="submission" date="2018-02" db="EMBL/GenBank/DDBJ databases">
        <title>Complete genome sequencing of Faecalibacterium prausnitzii strains isolated from the human gut.</title>
        <authorList>
            <person name="Fitzgerald B.C."/>
            <person name="Shkoporov A.N."/>
            <person name="Ross P.R."/>
            <person name="Hill C."/>
        </authorList>
    </citation>
    <scope>NUCLEOTIDE SEQUENCE [LARGE SCALE GENOMIC DNA]</scope>
    <source>
        <strain evidence="1 2">APC924/119</strain>
    </source>
</reference>
<dbReference type="Proteomes" id="UP000250550">
    <property type="component" value="Unassembled WGS sequence"/>
</dbReference>
<sequence>MTTITTICKHCGRTRVTKCVDTFYSTADMWSSAYGFFHGITRHWGTLSPKAHRWAPFYCVVVPLRLILALVWDLLRATLLVVTWPVWWLHEEVLGR</sequence>
<comment type="caution">
    <text evidence="1">The sequence shown here is derived from an EMBL/GenBank/DDBJ whole genome shotgun (WGS) entry which is preliminary data.</text>
</comment>
<evidence type="ECO:0000313" key="1">
    <source>
        <dbReference type="EMBL" id="RAW66469.1"/>
    </source>
</evidence>
<name>A0A329UVU4_9FIRM</name>
<gene>
    <name evidence="1" type="ORF">C4N21_03955</name>
</gene>